<comment type="caution">
    <text evidence="2">The sequence shown here is derived from an EMBL/GenBank/DDBJ whole genome shotgun (WGS) entry which is preliminary data.</text>
</comment>
<dbReference type="AlphaFoldDB" id="A0A4U3LS01"/>
<dbReference type="InterPro" id="IPR011059">
    <property type="entry name" value="Metal-dep_hydrolase_composite"/>
</dbReference>
<evidence type="ECO:0000256" key="1">
    <source>
        <dbReference type="ARBA" id="ARBA00022801"/>
    </source>
</evidence>
<dbReference type="Proteomes" id="UP000305511">
    <property type="component" value="Unassembled WGS sequence"/>
</dbReference>
<dbReference type="Gene3D" id="3.20.20.140">
    <property type="entry name" value="Metal-dependent hydrolases"/>
    <property type="match status" value="1"/>
</dbReference>
<evidence type="ECO:0000313" key="3">
    <source>
        <dbReference type="Proteomes" id="UP000305511"/>
    </source>
</evidence>
<name>A0A4U3LS01_ENTFL</name>
<protein>
    <submittedName>
        <fullName evidence="2">Amidohydrolase</fullName>
    </submittedName>
</protein>
<evidence type="ECO:0000313" key="2">
    <source>
        <dbReference type="EMBL" id="TKK78731.1"/>
    </source>
</evidence>
<reference evidence="2 3" key="1">
    <citation type="submission" date="2019-02" db="EMBL/GenBank/DDBJ databases">
        <title>Bacteria dissemination in different level of health care in South Africa: the effectiveness of infections prevention and control.</title>
        <authorList>
            <person name="Shobo C."/>
            <person name="Amoako D.G."/>
            <person name="Allam M."/>
            <person name="Ismail A."/>
            <person name="Bester L.A."/>
            <person name="Essack S.Y."/>
        </authorList>
    </citation>
    <scope>NUCLEOTIDE SEQUENCE [LARGE SCALE GENOMIC DNA]</scope>
    <source>
        <strain evidence="2 3">2SIL2</strain>
    </source>
</reference>
<organism evidence="2 3">
    <name type="scientific">Enterococcus faecalis</name>
    <name type="common">Streptococcus faecalis</name>
    <dbReference type="NCBI Taxonomy" id="1351"/>
    <lineage>
        <taxon>Bacteria</taxon>
        <taxon>Bacillati</taxon>
        <taxon>Bacillota</taxon>
        <taxon>Bacilli</taxon>
        <taxon>Lactobacillales</taxon>
        <taxon>Enterococcaceae</taxon>
        <taxon>Enterococcus</taxon>
    </lineage>
</organism>
<dbReference type="PANTHER" id="PTHR43794">
    <property type="entry name" value="AMINOHYDROLASE SSNA-RELATED"/>
    <property type="match status" value="1"/>
</dbReference>
<dbReference type="RefSeq" id="WP_425277812.1">
    <property type="nucleotide sequence ID" value="NZ_SIYF01000329.1"/>
</dbReference>
<sequence length="74" mass="8280">MKTLIKNVHILTMDEQFSEIKAGYLVIEEDTIVELAPMTTLDEKRMVANQVIDGQNGILMPGMINTHTHVGMIP</sequence>
<dbReference type="Gene3D" id="2.30.40.10">
    <property type="entry name" value="Urease, subunit C, domain 1"/>
    <property type="match status" value="1"/>
</dbReference>
<dbReference type="EMBL" id="SIYF01000329">
    <property type="protein sequence ID" value="TKK78731.1"/>
    <property type="molecule type" value="Genomic_DNA"/>
</dbReference>
<proteinExistence type="predicted"/>
<accession>A0A4U3LS01</accession>
<keyword evidence="1 2" id="KW-0378">Hydrolase</keyword>
<dbReference type="PANTHER" id="PTHR43794:SF11">
    <property type="entry name" value="AMIDOHYDROLASE-RELATED DOMAIN-CONTAINING PROTEIN"/>
    <property type="match status" value="1"/>
</dbReference>
<dbReference type="InterPro" id="IPR050287">
    <property type="entry name" value="MTA/SAH_deaminase"/>
</dbReference>
<dbReference type="GO" id="GO:0016810">
    <property type="term" value="F:hydrolase activity, acting on carbon-nitrogen (but not peptide) bonds"/>
    <property type="evidence" value="ECO:0007669"/>
    <property type="project" value="InterPro"/>
</dbReference>
<dbReference type="SUPFAM" id="SSF51338">
    <property type="entry name" value="Composite domain of metallo-dependent hydrolases"/>
    <property type="match status" value="1"/>
</dbReference>
<gene>
    <name evidence="2" type="ORF">EY666_12660</name>
</gene>
<feature type="non-terminal residue" evidence="2">
    <location>
        <position position="74"/>
    </location>
</feature>